<dbReference type="InterPro" id="IPR044074">
    <property type="entry name" value="PurU_ACT"/>
</dbReference>
<dbReference type="HAMAP" id="MF_01927">
    <property type="entry name" value="PurU"/>
    <property type="match status" value="1"/>
</dbReference>
<evidence type="ECO:0000256" key="4">
    <source>
        <dbReference type="NCBIfam" id="TIGR00655"/>
    </source>
</evidence>
<reference evidence="6" key="2">
    <citation type="submission" date="2020-09" db="EMBL/GenBank/DDBJ databases">
        <authorList>
            <person name="Sun Q."/>
            <person name="Zhou Y."/>
        </authorList>
    </citation>
    <scope>NUCLEOTIDE SEQUENCE</scope>
    <source>
        <strain evidence="6">CGMCC 1.15478</strain>
    </source>
</reference>
<dbReference type="Proteomes" id="UP000641514">
    <property type="component" value="Unassembled WGS sequence"/>
</dbReference>
<dbReference type="PANTHER" id="PTHR42706:SF1">
    <property type="entry name" value="FORMYLTETRAHYDROFOLATE DEFORMYLASE 2, MITOCHONDRIAL"/>
    <property type="match status" value="1"/>
</dbReference>
<accession>A0A916XHW7</accession>
<dbReference type="NCBIfam" id="TIGR00655">
    <property type="entry name" value="PurU"/>
    <property type="match status" value="1"/>
</dbReference>
<name>A0A916XHW7_9ACTN</name>
<dbReference type="InterPro" id="IPR036477">
    <property type="entry name" value="Formyl_transf_N_sf"/>
</dbReference>
<dbReference type="CDD" id="cd08648">
    <property type="entry name" value="FMT_core_Formyl-FH4-Hydrolase_C"/>
    <property type="match status" value="1"/>
</dbReference>
<proteinExistence type="inferred from homology"/>
<dbReference type="Pfam" id="PF00551">
    <property type="entry name" value="Formyl_trans_N"/>
    <property type="match status" value="1"/>
</dbReference>
<evidence type="ECO:0000313" key="7">
    <source>
        <dbReference type="Proteomes" id="UP000641514"/>
    </source>
</evidence>
<dbReference type="GO" id="GO:0006189">
    <property type="term" value="P:'de novo' IMP biosynthetic process"/>
    <property type="evidence" value="ECO:0007669"/>
    <property type="project" value="UniProtKB-UniRule"/>
</dbReference>
<dbReference type="EC" id="3.5.1.10" evidence="3 4"/>
<evidence type="ECO:0000256" key="3">
    <source>
        <dbReference type="HAMAP-Rule" id="MF_01927"/>
    </source>
</evidence>
<dbReference type="PANTHER" id="PTHR42706">
    <property type="entry name" value="FORMYLTETRAHYDROFOLATE DEFORMYLASE"/>
    <property type="match status" value="1"/>
</dbReference>
<organism evidence="6 7">
    <name type="scientific">Hoyosella rhizosphaerae</name>
    <dbReference type="NCBI Taxonomy" id="1755582"/>
    <lineage>
        <taxon>Bacteria</taxon>
        <taxon>Bacillati</taxon>
        <taxon>Actinomycetota</taxon>
        <taxon>Actinomycetes</taxon>
        <taxon>Mycobacteriales</taxon>
        <taxon>Hoyosellaceae</taxon>
        <taxon>Hoyosella</taxon>
    </lineage>
</organism>
<dbReference type="GO" id="GO:0008864">
    <property type="term" value="F:formyltetrahydrofolate deformylase activity"/>
    <property type="evidence" value="ECO:0007669"/>
    <property type="project" value="UniProtKB-UniRule"/>
</dbReference>
<dbReference type="GO" id="GO:0006730">
    <property type="term" value="P:one-carbon metabolic process"/>
    <property type="evidence" value="ECO:0007669"/>
    <property type="project" value="UniProtKB-KW"/>
</dbReference>
<evidence type="ECO:0000313" key="6">
    <source>
        <dbReference type="EMBL" id="GGC74648.1"/>
    </source>
</evidence>
<dbReference type="InterPro" id="IPR002376">
    <property type="entry name" value="Formyl_transf_N"/>
</dbReference>
<dbReference type="InterPro" id="IPR041729">
    <property type="entry name" value="Formyl-FH4-Hydrolase_C"/>
</dbReference>
<comment type="caution">
    <text evidence="6">The sequence shown here is derived from an EMBL/GenBank/DDBJ whole genome shotgun (WGS) entry which is preliminary data.</text>
</comment>
<protein>
    <recommendedName>
        <fullName evidence="3 4">Formyltetrahydrofolate deformylase</fullName>
        <ecNumber evidence="3 4">3.5.1.10</ecNumber>
    </recommendedName>
    <alternativeName>
        <fullName evidence="3">Formyl-FH(4) hydrolase</fullName>
    </alternativeName>
</protein>
<comment type="pathway">
    <text evidence="3">Purine metabolism; IMP biosynthesis via de novo pathway; formate from 10-formyl-5,6,7,8-tetrahydrofolate: step 1/1.</text>
</comment>
<evidence type="ECO:0000256" key="2">
    <source>
        <dbReference type="ARBA" id="ARBA00022801"/>
    </source>
</evidence>
<dbReference type="EMBL" id="BMJH01000003">
    <property type="protein sequence ID" value="GGC74648.1"/>
    <property type="molecule type" value="Genomic_DNA"/>
</dbReference>
<keyword evidence="1 3" id="KW-0554">One-carbon metabolism</keyword>
<feature type="active site" evidence="3">
    <location>
        <position position="286"/>
    </location>
</feature>
<evidence type="ECO:0000259" key="5">
    <source>
        <dbReference type="Pfam" id="PF00551"/>
    </source>
</evidence>
<keyword evidence="2 3" id="KW-0378">Hydrolase</keyword>
<dbReference type="InterPro" id="IPR004810">
    <property type="entry name" value="PurU"/>
</dbReference>
<dbReference type="CDD" id="cd04875">
    <property type="entry name" value="ACT_F4HF-DF"/>
    <property type="match status" value="1"/>
</dbReference>
<dbReference type="SUPFAM" id="SSF53328">
    <property type="entry name" value="Formyltransferase"/>
    <property type="match status" value="1"/>
</dbReference>
<dbReference type="InterPro" id="IPR045865">
    <property type="entry name" value="ACT-like_dom_sf"/>
</dbReference>
<dbReference type="PRINTS" id="PR01575">
    <property type="entry name" value="FFH4HYDRLASE"/>
</dbReference>
<dbReference type="SUPFAM" id="SSF55021">
    <property type="entry name" value="ACT-like"/>
    <property type="match status" value="1"/>
</dbReference>
<dbReference type="Gene3D" id="3.40.50.170">
    <property type="entry name" value="Formyl transferase, N-terminal domain"/>
    <property type="match status" value="1"/>
</dbReference>
<gene>
    <name evidence="3 6" type="primary">purU</name>
    <name evidence="6" type="ORF">GCM10011410_29980</name>
</gene>
<dbReference type="Gene3D" id="3.30.70.260">
    <property type="match status" value="1"/>
</dbReference>
<keyword evidence="3" id="KW-0658">Purine biosynthesis</keyword>
<dbReference type="AlphaFoldDB" id="A0A916XHW7"/>
<feature type="domain" description="Formyl transferase N-terminal" evidence="5">
    <location>
        <begin position="144"/>
        <end position="321"/>
    </location>
</feature>
<comment type="similarity">
    <text evidence="3">Belongs to the PurU family.</text>
</comment>
<evidence type="ECO:0000256" key="1">
    <source>
        <dbReference type="ARBA" id="ARBA00022563"/>
    </source>
</evidence>
<keyword evidence="7" id="KW-1185">Reference proteome</keyword>
<dbReference type="NCBIfam" id="NF004684">
    <property type="entry name" value="PRK06027.1"/>
    <property type="match status" value="1"/>
</dbReference>
<comment type="catalytic activity">
    <reaction evidence="3">
        <text>(6R)-10-formyltetrahydrofolate + H2O = (6S)-5,6,7,8-tetrahydrofolate + formate + H(+)</text>
        <dbReference type="Rhea" id="RHEA:19833"/>
        <dbReference type="ChEBI" id="CHEBI:15377"/>
        <dbReference type="ChEBI" id="CHEBI:15378"/>
        <dbReference type="ChEBI" id="CHEBI:15740"/>
        <dbReference type="ChEBI" id="CHEBI:57453"/>
        <dbReference type="ChEBI" id="CHEBI:195366"/>
        <dbReference type="EC" id="3.5.1.10"/>
    </reaction>
</comment>
<sequence>MGFIDQRHNISARRFRFKQGVVDHLGNTGPCESLRHIHSAELVILTYMAVNEVADDRRYTLSLGCPDALGIVARLAGFLADAGAWIVEAAYHADPDTGWFFTRQTVTASSVRMTLDEFRDQFAEIAATFGTEAEWSVHDSAERKRVVLLVSKEGHCLHDVLGRAATGELTADICAVIGNHMTLEPVARAHGVPFQHVPFPTDAEGKTAAFEEVRTLVDAHNPDAVVLARFMQVLPPQLCEHWKHRAINIHHSFLPSFMGAKPYHQAHERGVKIIGATCHYVTAELDAGPIIEQDVVRIDHSYTIADMVRQGRDIEKIVLSRGLRWHLEGRVQVHGRKTVIFS</sequence>
<comment type="function">
    <text evidence="3">Catalyzes the hydrolysis of 10-formyltetrahydrofolate (formyl-FH4) to formate and tetrahydrofolate (FH4).</text>
</comment>
<reference evidence="6" key="1">
    <citation type="journal article" date="2014" name="Int. J. Syst. Evol. Microbiol.">
        <title>Complete genome sequence of Corynebacterium casei LMG S-19264T (=DSM 44701T), isolated from a smear-ripened cheese.</title>
        <authorList>
            <consortium name="US DOE Joint Genome Institute (JGI-PGF)"/>
            <person name="Walter F."/>
            <person name="Albersmeier A."/>
            <person name="Kalinowski J."/>
            <person name="Ruckert C."/>
        </authorList>
    </citation>
    <scope>NUCLEOTIDE SEQUENCE</scope>
    <source>
        <strain evidence="6">CGMCC 1.15478</strain>
    </source>
</reference>